<evidence type="ECO:0000313" key="1">
    <source>
        <dbReference type="EMBL" id="RON85363.1"/>
    </source>
</evidence>
<gene>
    <name evidence="1" type="ORF">BK670_05540</name>
</gene>
<evidence type="ECO:0000313" key="2">
    <source>
        <dbReference type="Proteomes" id="UP000285378"/>
    </source>
</evidence>
<dbReference type="EMBL" id="MOBX01000003">
    <property type="protein sequence ID" value="RON85363.1"/>
    <property type="molecule type" value="Genomic_DNA"/>
</dbReference>
<name>A0A423MLB4_PSEFL</name>
<accession>A0A423MLB4</accession>
<sequence length="75" mass="8130">MQAVVLLHGPADVFLGADDLGIFITPSLAALRGDCQALFGAGLAAFELTQFIGDLDDAIVCCRRWLPIVLEWRSR</sequence>
<organism evidence="1 2">
    <name type="scientific">Pseudomonas fluorescens</name>
    <dbReference type="NCBI Taxonomy" id="294"/>
    <lineage>
        <taxon>Bacteria</taxon>
        <taxon>Pseudomonadati</taxon>
        <taxon>Pseudomonadota</taxon>
        <taxon>Gammaproteobacteria</taxon>
        <taxon>Pseudomonadales</taxon>
        <taxon>Pseudomonadaceae</taxon>
        <taxon>Pseudomonas</taxon>
    </lineage>
</organism>
<comment type="caution">
    <text evidence="1">The sequence shown here is derived from an EMBL/GenBank/DDBJ whole genome shotgun (WGS) entry which is preliminary data.</text>
</comment>
<dbReference type="Proteomes" id="UP000285378">
    <property type="component" value="Unassembled WGS sequence"/>
</dbReference>
<proteinExistence type="predicted"/>
<protein>
    <submittedName>
        <fullName evidence="1">Uncharacterized protein</fullName>
    </submittedName>
</protein>
<reference evidence="1 2" key="1">
    <citation type="submission" date="2016-10" db="EMBL/GenBank/DDBJ databases">
        <title>Comparative genome analysis of multiple Pseudomonas spp. focuses on biocontrol and plant growth promoting traits.</title>
        <authorList>
            <person name="Tao X.-Y."/>
            <person name="Taylor C.G."/>
        </authorList>
    </citation>
    <scope>NUCLEOTIDE SEQUENCE [LARGE SCALE GENOMIC DNA]</scope>
    <source>
        <strain evidence="1 2">28B5</strain>
    </source>
</reference>
<dbReference type="AlphaFoldDB" id="A0A423MLB4"/>